<reference evidence="2 3" key="1">
    <citation type="journal article" date="2020" name="BMC Genomics">
        <title>Intraspecific diversification of the crop wild relative Brassica cretica Lam. using demographic model selection.</title>
        <authorList>
            <person name="Kioukis A."/>
            <person name="Michalopoulou V.A."/>
            <person name="Briers L."/>
            <person name="Pirintsos S."/>
            <person name="Studholme D.J."/>
            <person name="Pavlidis P."/>
            <person name="Sarris P.F."/>
        </authorList>
    </citation>
    <scope>NUCLEOTIDE SEQUENCE [LARGE SCALE GENOMIC DNA]</scope>
    <source>
        <strain evidence="3">cv. PFS-1207/04</strain>
    </source>
</reference>
<accession>A0ABQ7ANL0</accession>
<gene>
    <name evidence="2" type="ORF">DY000_02061505</name>
</gene>
<proteinExistence type="predicted"/>
<name>A0ABQ7ANL0_BRACR</name>
<protein>
    <submittedName>
        <fullName evidence="2">Uncharacterized protein</fullName>
    </submittedName>
</protein>
<evidence type="ECO:0000313" key="3">
    <source>
        <dbReference type="Proteomes" id="UP000266723"/>
    </source>
</evidence>
<evidence type="ECO:0000313" key="2">
    <source>
        <dbReference type="EMBL" id="KAF3515742.1"/>
    </source>
</evidence>
<sequence>MGLCFPYTGGGSGCCQLILFVGSYPPVVCPPLVLVALKRIKGRMRFSDSSQGAVLYPRSSLSGSGGEETWWGIRPSQCSGGRLVIETGFFSRFLQVRMLSLPVILSPQPVFWVASELNDSGESKFVEIVKNQLFRRWHEKYRQPEEMR</sequence>
<keyword evidence="3" id="KW-1185">Reference proteome</keyword>
<feature type="transmembrane region" description="Helical" evidence="1">
    <location>
        <begin position="17"/>
        <end position="37"/>
    </location>
</feature>
<organism evidence="2 3">
    <name type="scientific">Brassica cretica</name>
    <name type="common">Mustard</name>
    <dbReference type="NCBI Taxonomy" id="69181"/>
    <lineage>
        <taxon>Eukaryota</taxon>
        <taxon>Viridiplantae</taxon>
        <taxon>Streptophyta</taxon>
        <taxon>Embryophyta</taxon>
        <taxon>Tracheophyta</taxon>
        <taxon>Spermatophyta</taxon>
        <taxon>Magnoliopsida</taxon>
        <taxon>eudicotyledons</taxon>
        <taxon>Gunneridae</taxon>
        <taxon>Pentapetalae</taxon>
        <taxon>rosids</taxon>
        <taxon>malvids</taxon>
        <taxon>Brassicales</taxon>
        <taxon>Brassicaceae</taxon>
        <taxon>Brassiceae</taxon>
        <taxon>Brassica</taxon>
    </lineage>
</organism>
<dbReference type="Proteomes" id="UP000266723">
    <property type="component" value="Unassembled WGS sequence"/>
</dbReference>
<comment type="caution">
    <text evidence="2">The sequence shown here is derived from an EMBL/GenBank/DDBJ whole genome shotgun (WGS) entry which is preliminary data.</text>
</comment>
<keyword evidence="1" id="KW-1133">Transmembrane helix</keyword>
<keyword evidence="1" id="KW-0472">Membrane</keyword>
<evidence type="ECO:0000256" key="1">
    <source>
        <dbReference type="SAM" id="Phobius"/>
    </source>
</evidence>
<dbReference type="EMBL" id="QGKV02001556">
    <property type="protein sequence ID" value="KAF3515742.1"/>
    <property type="molecule type" value="Genomic_DNA"/>
</dbReference>
<keyword evidence="1" id="KW-0812">Transmembrane</keyword>